<dbReference type="Proteomes" id="UP001227230">
    <property type="component" value="Chromosome 7"/>
</dbReference>
<proteinExistence type="predicted"/>
<sequence length="125" mass="13434">MGACSSTQNTKTLKAYGGGRGGGDGVKAKARVIHVDGDQIQEFKQPIRARNITSQNPGCFICNSESMFIGSCVPQLPEEELLQPGQIYFLMPISRARIPLSLSDLCALAIKASSTLGKRSSFTLR</sequence>
<dbReference type="Pfam" id="PF14009">
    <property type="entry name" value="PADRE"/>
    <property type="match status" value="1"/>
</dbReference>
<dbReference type="InterPro" id="IPR025322">
    <property type="entry name" value="PADRE_dom"/>
</dbReference>
<keyword evidence="2" id="KW-1185">Reference proteome</keyword>
<evidence type="ECO:0000313" key="2">
    <source>
        <dbReference type="Proteomes" id="UP001227230"/>
    </source>
</evidence>
<gene>
    <name evidence="1" type="ORF">VitviT2T_010570</name>
</gene>
<organism evidence="1 2">
    <name type="scientific">Vitis vinifera</name>
    <name type="common">Grape</name>
    <dbReference type="NCBI Taxonomy" id="29760"/>
    <lineage>
        <taxon>Eukaryota</taxon>
        <taxon>Viridiplantae</taxon>
        <taxon>Streptophyta</taxon>
        <taxon>Embryophyta</taxon>
        <taxon>Tracheophyta</taxon>
        <taxon>Spermatophyta</taxon>
        <taxon>Magnoliopsida</taxon>
        <taxon>eudicotyledons</taxon>
        <taxon>Gunneridae</taxon>
        <taxon>Pentapetalae</taxon>
        <taxon>rosids</taxon>
        <taxon>Vitales</taxon>
        <taxon>Vitaceae</taxon>
        <taxon>Viteae</taxon>
        <taxon>Vitis</taxon>
    </lineage>
</organism>
<dbReference type="EMBL" id="CP126654">
    <property type="protein sequence ID" value="WJZ91504.1"/>
    <property type="molecule type" value="Genomic_DNA"/>
</dbReference>
<accession>A0ABY9C8R8</accession>
<name>A0ABY9C8R8_VITVI</name>
<reference evidence="1 2" key="1">
    <citation type="journal article" date="2023" name="Hortic Res">
        <title>The complete reference genome for grapevine (Vitis vinifera L.) genetics and breeding.</title>
        <authorList>
            <person name="Shi X."/>
            <person name="Cao S."/>
            <person name="Wang X."/>
            <person name="Huang S."/>
            <person name="Wang Y."/>
            <person name="Liu Z."/>
            <person name="Liu W."/>
            <person name="Leng X."/>
            <person name="Peng Y."/>
            <person name="Wang N."/>
            <person name="Wang Y."/>
            <person name="Ma Z."/>
            <person name="Xu X."/>
            <person name="Zhang F."/>
            <person name="Xue H."/>
            <person name="Zhong H."/>
            <person name="Wang Y."/>
            <person name="Zhang K."/>
            <person name="Velt A."/>
            <person name="Avia K."/>
            <person name="Holtgrawe D."/>
            <person name="Grimplet J."/>
            <person name="Matus J.T."/>
            <person name="Ware D."/>
            <person name="Wu X."/>
            <person name="Wang H."/>
            <person name="Liu C."/>
            <person name="Fang Y."/>
            <person name="Rustenholz C."/>
            <person name="Cheng Z."/>
            <person name="Xiao H."/>
            <person name="Zhou Y."/>
        </authorList>
    </citation>
    <scope>NUCLEOTIDE SEQUENCE [LARGE SCALE GENOMIC DNA]</scope>
    <source>
        <strain evidence="2">cv. Pinot noir / PN40024</strain>
        <tissue evidence="1">Leaf</tissue>
    </source>
</reference>
<dbReference type="PANTHER" id="PTHR33052">
    <property type="entry name" value="DUF4228 DOMAIN PROTEIN-RELATED"/>
    <property type="match status" value="1"/>
</dbReference>
<evidence type="ECO:0000313" key="1">
    <source>
        <dbReference type="EMBL" id="WJZ91504.1"/>
    </source>
</evidence>
<protein>
    <submittedName>
        <fullName evidence="1">Uncharacterized protein</fullName>
    </submittedName>
</protein>